<proteinExistence type="predicted"/>
<feature type="compositionally biased region" description="Basic and acidic residues" evidence="1">
    <location>
        <begin position="230"/>
        <end position="240"/>
    </location>
</feature>
<evidence type="ECO:0000313" key="3">
    <source>
        <dbReference type="Proteomes" id="UP000663870"/>
    </source>
</evidence>
<evidence type="ECO:0000256" key="1">
    <source>
        <dbReference type="SAM" id="MobiDB-lite"/>
    </source>
</evidence>
<evidence type="ECO:0000313" key="2">
    <source>
        <dbReference type="EMBL" id="CAF0835648.1"/>
    </source>
</evidence>
<feature type="compositionally biased region" description="Polar residues" evidence="1">
    <location>
        <begin position="242"/>
        <end position="251"/>
    </location>
</feature>
<reference evidence="2" key="1">
    <citation type="submission" date="2021-02" db="EMBL/GenBank/DDBJ databases">
        <authorList>
            <person name="Nowell W R."/>
        </authorList>
    </citation>
    <scope>NUCLEOTIDE SEQUENCE</scope>
</reference>
<dbReference type="AlphaFoldDB" id="A0A813VCS1"/>
<keyword evidence="3" id="KW-1185">Reference proteome</keyword>
<gene>
    <name evidence="2" type="ORF">JXQ802_LOCUS5915</name>
</gene>
<sequence length="416" mass="47930">MCELFSSTYKLNRSSVSLCDRLKQRYGNCQQNLQALFHDEIPKKNTRDIEFIRYIVNYIIEQAKHNIVISELPDVIRTLHNEVKDIIQKNKMITLEEAIAHVQQVGAMKYPYLKKLKPISTEDFVNEVMREVFNRLGTIITLDMIANICQFTTCSTKQLLHAMPTIDVHEAATLIMEDISRNQYKIKKNQKQINVVDNTVLLNHTIKDKTISLSPKHAYEKSKSASSSLSKEHMKPEWKSSKLIQNSNQSHSKTKLTEHRNLSLTKKKSKSSNSSSTSYQSSKKSNKNQQNWSSNQINYKISSDSTKNHLLKFKKSKSHFAEMFLKNPFVTVRQNKSMKKPKSTNVSSSSLVSFDTYSTEICPLAEIEQKFNPILESQRLIKKPEQNKRKSIMTSIVQEQVKNQNQEIIDPLTVGI</sequence>
<protein>
    <submittedName>
        <fullName evidence="2">Uncharacterized protein</fullName>
    </submittedName>
</protein>
<name>A0A813VCS1_9BILA</name>
<feature type="region of interest" description="Disordered" evidence="1">
    <location>
        <begin position="215"/>
        <end position="294"/>
    </location>
</feature>
<feature type="compositionally biased region" description="Low complexity" evidence="1">
    <location>
        <begin position="271"/>
        <end position="294"/>
    </location>
</feature>
<dbReference type="EMBL" id="CAJNOL010000090">
    <property type="protein sequence ID" value="CAF0835648.1"/>
    <property type="molecule type" value="Genomic_DNA"/>
</dbReference>
<organism evidence="2 3">
    <name type="scientific">Rotaria sordida</name>
    <dbReference type="NCBI Taxonomy" id="392033"/>
    <lineage>
        <taxon>Eukaryota</taxon>
        <taxon>Metazoa</taxon>
        <taxon>Spiralia</taxon>
        <taxon>Gnathifera</taxon>
        <taxon>Rotifera</taxon>
        <taxon>Eurotatoria</taxon>
        <taxon>Bdelloidea</taxon>
        <taxon>Philodinida</taxon>
        <taxon>Philodinidae</taxon>
        <taxon>Rotaria</taxon>
    </lineage>
</organism>
<comment type="caution">
    <text evidence="2">The sequence shown here is derived from an EMBL/GenBank/DDBJ whole genome shotgun (WGS) entry which is preliminary data.</text>
</comment>
<accession>A0A813VCS1</accession>
<dbReference type="Proteomes" id="UP000663870">
    <property type="component" value="Unassembled WGS sequence"/>
</dbReference>